<keyword evidence="3" id="KW-0808">Transferase</keyword>
<dbReference type="GO" id="GO:0003824">
    <property type="term" value="F:catalytic activity"/>
    <property type="evidence" value="ECO:0007669"/>
    <property type="project" value="InterPro"/>
</dbReference>
<dbReference type="GO" id="GO:0005829">
    <property type="term" value="C:cytosol"/>
    <property type="evidence" value="ECO:0007669"/>
    <property type="project" value="TreeGrafter"/>
</dbReference>
<dbReference type="InterPro" id="IPR006638">
    <property type="entry name" value="Elp3/MiaA/NifB-like_rSAM"/>
</dbReference>
<dbReference type="SFLD" id="SFLDS00029">
    <property type="entry name" value="Radical_SAM"/>
    <property type="match status" value="1"/>
</dbReference>
<dbReference type="SUPFAM" id="SSF102114">
    <property type="entry name" value="Radical SAM enzymes"/>
    <property type="match status" value="1"/>
</dbReference>
<keyword evidence="6" id="KW-0408">Iron</keyword>
<dbReference type="GO" id="GO:0046872">
    <property type="term" value="F:metal ion binding"/>
    <property type="evidence" value="ECO:0007669"/>
    <property type="project" value="UniProtKB-KW"/>
</dbReference>
<dbReference type="InterPro" id="IPR051198">
    <property type="entry name" value="BchE-like"/>
</dbReference>
<evidence type="ECO:0000256" key="3">
    <source>
        <dbReference type="ARBA" id="ARBA00022679"/>
    </source>
</evidence>
<feature type="domain" description="Radical SAM core" evidence="9">
    <location>
        <begin position="204"/>
        <end position="437"/>
    </location>
</feature>
<dbReference type="InterPro" id="IPR023404">
    <property type="entry name" value="rSAM_horseshoe"/>
</dbReference>
<dbReference type="Proteomes" id="UP000265882">
    <property type="component" value="Unassembled WGS sequence"/>
</dbReference>
<proteinExistence type="predicted"/>
<dbReference type="Gene3D" id="3.40.50.280">
    <property type="entry name" value="Cobalamin-binding domain"/>
    <property type="match status" value="1"/>
</dbReference>
<dbReference type="PANTHER" id="PTHR43409">
    <property type="entry name" value="ANAEROBIC MAGNESIUM-PROTOPORPHYRIN IX MONOMETHYL ESTER CYCLASE-RELATED"/>
    <property type="match status" value="1"/>
</dbReference>
<dbReference type="Pfam" id="PF04055">
    <property type="entry name" value="Radical_SAM"/>
    <property type="match status" value="1"/>
</dbReference>
<comment type="caution">
    <text evidence="10">The sequence shown here is derived from an EMBL/GenBank/DDBJ whole genome shotgun (WGS) entry which is preliminary data.</text>
</comment>
<gene>
    <name evidence="10" type="ORF">C4520_02490</name>
</gene>
<evidence type="ECO:0000259" key="9">
    <source>
        <dbReference type="PROSITE" id="PS51918"/>
    </source>
</evidence>
<dbReference type="GO" id="GO:0031419">
    <property type="term" value="F:cobalamin binding"/>
    <property type="evidence" value="ECO:0007669"/>
    <property type="project" value="InterPro"/>
</dbReference>
<evidence type="ECO:0000256" key="7">
    <source>
        <dbReference type="ARBA" id="ARBA00023014"/>
    </source>
</evidence>
<sequence>MDPKIVLYRPRWMETGATYQRAPLELLAAASLLLSEQVDVRIVDGIVDDDPVGELLEECKDALCVGITAVVGYQVYMAAKAARAIRQAYPHLPVVWGGWFVSTSYKTIFDEDLCDICVIGQGEKTFWELFRALREKKPLDSIDGIAFKRNGEVCVTAPRQFTDLNDLPALPYHLIDLNRYFDSDPVNPVFRQFYSLVRGEEWGHRPLRCLTYYSSYGCPEGCAFCASPGVTARRYTALDADRMLDEIQSLHEQYQFDFIIFNDANFMVSKKRVEQFCHGLIERGMKLNWACTGESTHIAKYGDEFAKLLHDSGCVFLFVGGESGCEETLERINKKRRPEVNVQAAQILSSNGVGAEFSYIIGFPGEPESSMKSTIRQCCKIMQIPLAVPILRYFIPLPGALFYDVSIQQGYSPPTSTTDWGTYDLVFAEPIGYVLTRKISRKSTHFRDYYFRWFLKLKIRRKDAGLVQRIAMLIISLRLRLASTALPFEIWAAGFKNRLNLRRI</sequence>
<dbReference type="GO" id="GO:0051539">
    <property type="term" value="F:4 iron, 4 sulfur cluster binding"/>
    <property type="evidence" value="ECO:0007669"/>
    <property type="project" value="UniProtKB-KW"/>
</dbReference>
<dbReference type="PANTHER" id="PTHR43409:SF7">
    <property type="entry name" value="BLL1977 PROTEIN"/>
    <property type="match status" value="1"/>
</dbReference>
<dbReference type="Gene3D" id="3.80.30.20">
    <property type="entry name" value="tm_1862 like domain"/>
    <property type="match status" value="1"/>
</dbReference>
<evidence type="ECO:0000313" key="10">
    <source>
        <dbReference type="EMBL" id="RJP25491.1"/>
    </source>
</evidence>
<organism evidence="10 11">
    <name type="scientific">Abyssobacteria bacterium (strain SURF_5)</name>
    <dbReference type="NCBI Taxonomy" id="2093360"/>
    <lineage>
        <taxon>Bacteria</taxon>
        <taxon>Pseudomonadati</taxon>
        <taxon>Candidatus Hydrogenedentota</taxon>
        <taxon>Candidatus Abyssobacteria</taxon>
    </lineage>
</organism>
<evidence type="ECO:0000256" key="2">
    <source>
        <dbReference type="ARBA" id="ARBA00022603"/>
    </source>
</evidence>
<dbReference type="PROSITE" id="PS51332">
    <property type="entry name" value="B12_BINDING"/>
    <property type="match status" value="1"/>
</dbReference>
<keyword evidence="2" id="KW-0489">Methyltransferase</keyword>
<keyword evidence="7" id="KW-0411">Iron-sulfur</keyword>
<dbReference type="AlphaFoldDB" id="A0A3A4PC10"/>
<reference evidence="10 11" key="1">
    <citation type="journal article" date="2017" name="ISME J.">
        <title>Energy and carbon metabolisms in a deep terrestrial subsurface fluid microbial community.</title>
        <authorList>
            <person name="Momper L."/>
            <person name="Jungbluth S.P."/>
            <person name="Lee M.D."/>
            <person name="Amend J.P."/>
        </authorList>
    </citation>
    <scope>NUCLEOTIDE SEQUENCE [LARGE SCALE GENOMIC DNA]</scope>
    <source>
        <strain evidence="10">SURF_5</strain>
    </source>
</reference>
<evidence type="ECO:0000256" key="1">
    <source>
        <dbReference type="ARBA" id="ARBA00001966"/>
    </source>
</evidence>
<dbReference type="SFLD" id="SFLDG01123">
    <property type="entry name" value="methyltransferase_(Class_B)"/>
    <property type="match status" value="1"/>
</dbReference>
<keyword evidence="4" id="KW-0949">S-adenosyl-L-methionine</keyword>
<keyword evidence="5" id="KW-0479">Metal-binding</keyword>
<dbReference type="Pfam" id="PF02310">
    <property type="entry name" value="B12-binding"/>
    <property type="match status" value="1"/>
</dbReference>
<evidence type="ECO:0000256" key="6">
    <source>
        <dbReference type="ARBA" id="ARBA00023004"/>
    </source>
</evidence>
<dbReference type="InterPro" id="IPR006158">
    <property type="entry name" value="Cobalamin-bd"/>
</dbReference>
<dbReference type="EMBL" id="QZKU01000022">
    <property type="protein sequence ID" value="RJP25491.1"/>
    <property type="molecule type" value="Genomic_DNA"/>
</dbReference>
<evidence type="ECO:0000259" key="8">
    <source>
        <dbReference type="PROSITE" id="PS51332"/>
    </source>
</evidence>
<evidence type="ECO:0000313" key="11">
    <source>
        <dbReference type="Proteomes" id="UP000265882"/>
    </source>
</evidence>
<dbReference type="SMART" id="SM00729">
    <property type="entry name" value="Elp3"/>
    <property type="match status" value="1"/>
</dbReference>
<evidence type="ECO:0000256" key="5">
    <source>
        <dbReference type="ARBA" id="ARBA00022723"/>
    </source>
</evidence>
<evidence type="ECO:0000256" key="4">
    <source>
        <dbReference type="ARBA" id="ARBA00022691"/>
    </source>
</evidence>
<dbReference type="InterPro" id="IPR007197">
    <property type="entry name" value="rSAM"/>
</dbReference>
<name>A0A3A4PC10_ABYX5</name>
<feature type="domain" description="B12-binding" evidence="8">
    <location>
        <begin position="2"/>
        <end position="140"/>
    </location>
</feature>
<dbReference type="SFLD" id="SFLDG01082">
    <property type="entry name" value="B12-binding_domain_containing"/>
    <property type="match status" value="1"/>
</dbReference>
<dbReference type="InterPro" id="IPR034466">
    <property type="entry name" value="Methyltransferase_Class_B"/>
</dbReference>
<dbReference type="InterPro" id="IPR058240">
    <property type="entry name" value="rSAM_sf"/>
</dbReference>
<accession>A0A3A4PC10</accession>
<dbReference type="PROSITE" id="PS51918">
    <property type="entry name" value="RADICAL_SAM"/>
    <property type="match status" value="1"/>
</dbReference>
<protein>
    <submittedName>
        <fullName evidence="10">Radical SAM protein</fullName>
    </submittedName>
</protein>
<comment type="cofactor">
    <cofactor evidence="1">
        <name>[4Fe-4S] cluster</name>
        <dbReference type="ChEBI" id="CHEBI:49883"/>
    </cofactor>
</comment>